<feature type="compositionally biased region" description="Basic and acidic residues" evidence="1">
    <location>
        <begin position="81"/>
        <end position="94"/>
    </location>
</feature>
<keyword evidence="3" id="KW-1185">Reference proteome</keyword>
<dbReference type="AlphaFoldDB" id="A0AA38U8E6"/>
<dbReference type="Proteomes" id="UP001163846">
    <property type="component" value="Unassembled WGS sequence"/>
</dbReference>
<evidence type="ECO:0000256" key="1">
    <source>
        <dbReference type="SAM" id="MobiDB-lite"/>
    </source>
</evidence>
<evidence type="ECO:0000313" key="3">
    <source>
        <dbReference type="Proteomes" id="UP001163846"/>
    </source>
</evidence>
<sequence length="247" mass="27201">MDGSKQDMATESTPAMSNILAGSSTTPTVHSPDMDHDMIHSPDIDDVMTDAPPATNSVDPDALVPHLQRKKRSLDSSVSQDAKDSDEVKGDGERAASAVKKVRLVELPNASVMKLLADKDLHIQSQQQTIDTLTKLNNELQKFRTSATEPERVKGQRDIVEPGGDNSDPVDLEQKNKDRLTTLEETITNLEEGALDLSILEEENQGLKTKVQQLTTELTQSKGRNEVRNMVHSRPPPTLKVISRNLH</sequence>
<reference evidence="2" key="1">
    <citation type="submission" date="2022-08" db="EMBL/GenBank/DDBJ databases">
        <authorList>
            <consortium name="DOE Joint Genome Institute"/>
            <person name="Min B."/>
            <person name="Riley R."/>
            <person name="Sierra-Patev S."/>
            <person name="Naranjo-Ortiz M."/>
            <person name="Looney B."/>
            <person name="Konkel Z."/>
            <person name="Slot J.C."/>
            <person name="Sakamoto Y."/>
            <person name="Steenwyk J.L."/>
            <person name="Rokas A."/>
            <person name="Carro J."/>
            <person name="Camarero S."/>
            <person name="Ferreira P."/>
            <person name="Molpeceres G."/>
            <person name="Ruiz-Duenas F.J."/>
            <person name="Serrano A."/>
            <person name="Henrissat B."/>
            <person name="Drula E."/>
            <person name="Hughes K.W."/>
            <person name="Mata J.L."/>
            <person name="Ishikawa N.K."/>
            <person name="Vargas-Isla R."/>
            <person name="Ushijima S."/>
            <person name="Smith C.A."/>
            <person name="Ahrendt S."/>
            <person name="Andreopoulos W."/>
            <person name="He G."/>
            <person name="Labutti K."/>
            <person name="Lipzen A."/>
            <person name="Ng V."/>
            <person name="Sandor L."/>
            <person name="Barry K."/>
            <person name="Martinez A.T."/>
            <person name="Xiao Y."/>
            <person name="Gibbons J.G."/>
            <person name="Terashima K."/>
            <person name="Hibbett D.S."/>
            <person name="Grigoriev I.V."/>
        </authorList>
    </citation>
    <scope>NUCLEOTIDE SEQUENCE</scope>
    <source>
        <strain evidence="2">TFB9207</strain>
    </source>
</reference>
<feature type="region of interest" description="Disordered" evidence="1">
    <location>
        <begin position="146"/>
        <end position="172"/>
    </location>
</feature>
<protein>
    <submittedName>
        <fullName evidence="2">Uncharacterized protein</fullName>
    </submittedName>
</protein>
<organism evidence="2 3">
    <name type="scientific">Lentinula raphanica</name>
    <dbReference type="NCBI Taxonomy" id="153919"/>
    <lineage>
        <taxon>Eukaryota</taxon>
        <taxon>Fungi</taxon>
        <taxon>Dikarya</taxon>
        <taxon>Basidiomycota</taxon>
        <taxon>Agaricomycotina</taxon>
        <taxon>Agaricomycetes</taxon>
        <taxon>Agaricomycetidae</taxon>
        <taxon>Agaricales</taxon>
        <taxon>Marasmiineae</taxon>
        <taxon>Omphalotaceae</taxon>
        <taxon>Lentinula</taxon>
    </lineage>
</organism>
<name>A0AA38U8E6_9AGAR</name>
<feature type="compositionally biased region" description="Basic and acidic residues" evidence="1">
    <location>
        <begin position="32"/>
        <end position="43"/>
    </location>
</feature>
<gene>
    <name evidence="2" type="ORF">F5878DRAFT_664936</name>
</gene>
<comment type="caution">
    <text evidence="2">The sequence shown here is derived from an EMBL/GenBank/DDBJ whole genome shotgun (WGS) entry which is preliminary data.</text>
</comment>
<dbReference type="EMBL" id="MU806558">
    <property type="protein sequence ID" value="KAJ3834254.1"/>
    <property type="molecule type" value="Genomic_DNA"/>
</dbReference>
<evidence type="ECO:0000313" key="2">
    <source>
        <dbReference type="EMBL" id="KAJ3834254.1"/>
    </source>
</evidence>
<proteinExistence type="predicted"/>
<feature type="compositionally biased region" description="Basic and acidic residues" evidence="1">
    <location>
        <begin position="149"/>
        <end position="160"/>
    </location>
</feature>
<feature type="compositionally biased region" description="Polar residues" evidence="1">
    <location>
        <begin position="7"/>
        <end position="29"/>
    </location>
</feature>
<accession>A0AA38U8E6</accession>
<feature type="region of interest" description="Disordered" evidence="1">
    <location>
        <begin position="1"/>
        <end position="97"/>
    </location>
</feature>